<comment type="caution">
    <text evidence="1">The sequence shown here is derived from an EMBL/GenBank/DDBJ whole genome shotgun (WGS) entry which is preliminary data.</text>
</comment>
<dbReference type="Proteomes" id="UP000565078">
    <property type="component" value="Unassembled WGS sequence"/>
</dbReference>
<evidence type="ECO:0000313" key="1">
    <source>
        <dbReference type="EMBL" id="HIH09898.1"/>
    </source>
</evidence>
<organism evidence="1 2">
    <name type="scientific">Candidatus Iainarchaeum sp</name>
    <dbReference type="NCBI Taxonomy" id="3101447"/>
    <lineage>
        <taxon>Archaea</taxon>
        <taxon>Candidatus Iainarchaeota</taxon>
        <taxon>Candidatus Iainarchaeia</taxon>
        <taxon>Candidatus Iainarchaeales</taxon>
        <taxon>Candidatus Iainarchaeaceae</taxon>
        <taxon>Candidatus Iainarchaeum</taxon>
    </lineage>
</organism>
<accession>A0A7J4IWS8</accession>
<evidence type="ECO:0000313" key="2">
    <source>
        <dbReference type="Proteomes" id="UP000565078"/>
    </source>
</evidence>
<reference evidence="2" key="1">
    <citation type="journal article" date="2020" name="bioRxiv">
        <title>A rank-normalized archaeal taxonomy based on genome phylogeny resolves widespread incomplete and uneven classifications.</title>
        <authorList>
            <person name="Rinke C."/>
            <person name="Chuvochina M."/>
            <person name="Mussig A.J."/>
            <person name="Chaumeil P.-A."/>
            <person name="Waite D.W."/>
            <person name="Whitman W.B."/>
            <person name="Parks D.H."/>
            <person name="Hugenholtz P."/>
        </authorList>
    </citation>
    <scope>NUCLEOTIDE SEQUENCE [LARGE SCALE GENOMIC DNA]</scope>
</reference>
<dbReference type="EMBL" id="DUGC01000069">
    <property type="protein sequence ID" value="HIH09898.1"/>
    <property type="molecule type" value="Genomic_DNA"/>
</dbReference>
<name>A0A7J4IWS8_9ARCH</name>
<proteinExistence type="predicted"/>
<gene>
    <name evidence="1" type="ORF">HA254_04475</name>
</gene>
<sequence>MVYEHTNSKGIKYFLNTTIGGKNKKILYYFSKDQRTPVDMPEGFEVIENPVTKLPVLRKKR</sequence>
<protein>
    <submittedName>
        <fullName evidence="1">Uncharacterized protein</fullName>
    </submittedName>
</protein>
<dbReference type="AlphaFoldDB" id="A0A7J4IWS8"/>